<evidence type="ECO:0000256" key="1">
    <source>
        <dbReference type="ARBA" id="ARBA00004651"/>
    </source>
</evidence>
<reference evidence="7 8" key="1">
    <citation type="journal article" date="2015" name="Genome Announc.">
        <title>Draft Genome of the Euendolithic (true boring) Cyanobacterium Mastigocoleus testarum strain BC008.</title>
        <authorList>
            <person name="Guida B.S."/>
            <person name="Garcia-Pichel F."/>
        </authorList>
    </citation>
    <scope>NUCLEOTIDE SEQUENCE [LARGE SCALE GENOMIC DNA]</scope>
    <source>
        <strain evidence="7 8">BC008</strain>
    </source>
</reference>
<feature type="transmembrane region" description="Helical" evidence="6">
    <location>
        <begin position="246"/>
        <end position="267"/>
    </location>
</feature>
<keyword evidence="8" id="KW-1185">Reference proteome</keyword>
<feature type="transmembrane region" description="Helical" evidence="6">
    <location>
        <begin position="176"/>
        <end position="199"/>
    </location>
</feature>
<organism evidence="7 8">
    <name type="scientific">Mastigocoleus testarum BC008</name>
    <dbReference type="NCBI Taxonomy" id="371196"/>
    <lineage>
        <taxon>Bacteria</taxon>
        <taxon>Bacillati</taxon>
        <taxon>Cyanobacteriota</taxon>
        <taxon>Cyanophyceae</taxon>
        <taxon>Nostocales</taxon>
        <taxon>Hapalosiphonaceae</taxon>
        <taxon>Mastigocoleus</taxon>
    </lineage>
</organism>
<feature type="transmembrane region" description="Helical" evidence="6">
    <location>
        <begin position="211"/>
        <end position="234"/>
    </location>
</feature>
<feature type="transmembrane region" description="Helical" evidence="6">
    <location>
        <begin position="25"/>
        <end position="52"/>
    </location>
</feature>
<feature type="transmembrane region" description="Helical" evidence="6">
    <location>
        <begin position="138"/>
        <end position="164"/>
    </location>
</feature>
<dbReference type="Proteomes" id="UP000053372">
    <property type="component" value="Unassembled WGS sequence"/>
</dbReference>
<keyword evidence="4 6" id="KW-1133">Transmembrane helix</keyword>
<dbReference type="EMBL" id="LMTZ01000008">
    <property type="protein sequence ID" value="KST70005.1"/>
    <property type="molecule type" value="Genomic_DNA"/>
</dbReference>
<dbReference type="AlphaFoldDB" id="A0A0V7ZZM1"/>
<protein>
    <submittedName>
        <fullName evidence="7">Ribonuclease BN</fullName>
    </submittedName>
</protein>
<dbReference type="NCBIfam" id="TIGR00765">
    <property type="entry name" value="yihY_not_rbn"/>
    <property type="match status" value="1"/>
</dbReference>
<dbReference type="InterPro" id="IPR017039">
    <property type="entry name" value="Virul_fac_BrkB"/>
</dbReference>
<dbReference type="RefSeq" id="WP_027846341.1">
    <property type="nucleotide sequence ID" value="NZ_LMTZ01000008.1"/>
</dbReference>
<proteinExistence type="predicted"/>
<dbReference type="Pfam" id="PF03631">
    <property type="entry name" value="Virul_fac_BrkB"/>
    <property type="match status" value="1"/>
</dbReference>
<evidence type="ECO:0000256" key="5">
    <source>
        <dbReference type="ARBA" id="ARBA00023136"/>
    </source>
</evidence>
<gene>
    <name evidence="7" type="ORF">BC008_06090</name>
</gene>
<sequence>MRIRTVFNLIKTTFNHWKEDNASRLAAALAFYTTFSLAPVLVIVIGIVGLVFGQQAAQGQIIEQFQGVVGKDAASVIQTMIQNTQNSDSGTVATITSLLLLLFGASGLFNQLQEALNTIWGVEPKSKGGLMAMIKDRFLSLIMVMGTGFLLLLSLVASTALTAIGNIFDYLIQDFIFLWQLLNFSISFAVITLLFAMIYKILPDAKIAWSDVWVGAAITSLLFAIGKSAIGIYLGNAGVGSTYGAAGSFVVILMWIYYSAQILLFGAEFTQVYANRYGSQIVSRRKRGTLKRL</sequence>
<dbReference type="OrthoDB" id="9797028at2"/>
<dbReference type="PANTHER" id="PTHR30213">
    <property type="entry name" value="INNER MEMBRANE PROTEIN YHJD"/>
    <property type="match status" value="1"/>
</dbReference>
<comment type="subcellular location">
    <subcellularLocation>
        <location evidence="1">Cell membrane</location>
        <topology evidence="1">Multi-pass membrane protein</topology>
    </subcellularLocation>
</comment>
<dbReference type="PANTHER" id="PTHR30213:SF1">
    <property type="entry name" value="INNER MEMBRANE PROTEIN YHJD"/>
    <property type="match status" value="1"/>
</dbReference>
<keyword evidence="3 6" id="KW-0812">Transmembrane</keyword>
<evidence type="ECO:0000256" key="3">
    <source>
        <dbReference type="ARBA" id="ARBA00022692"/>
    </source>
</evidence>
<dbReference type="GO" id="GO:0005886">
    <property type="term" value="C:plasma membrane"/>
    <property type="evidence" value="ECO:0007669"/>
    <property type="project" value="UniProtKB-SubCell"/>
</dbReference>
<keyword evidence="5 6" id="KW-0472">Membrane</keyword>
<dbReference type="PIRSF" id="PIRSF035875">
    <property type="entry name" value="RNase_BN"/>
    <property type="match status" value="1"/>
</dbReference>
<evidence type="ECO:0000313" key="7">
    <source>
        <dbReference type="EMBL" id="KST70005.1"/>
    </source>
</evidence>
<keyword evidence="2" id="KW-1003">Cell membrane</keyword>
<evidence type="ECO:0000313" key="8">
    <source>
        <dbReference type="Proteomes" id="UP000053372"/>
    </source>
</evidence>
<evidence type="ECO:0000256" key="2">
    <source>
        <dbReference type="ARBA" id="ARBA00022475"/>
    </source>
</evidence>
<evidence type="ECO:0000256" key="6">
    <source>
        <dbReference type="SAM" id="Phobius"/>
    </source>
</evidence>
<evidence type="ECO:0000256" key="4">
    <source>
        <dbReference type="ARBA" id="ARBA00022989"/>
    </source>
</evidence>
<accession>A0A0V7ZZM1</accession>
<name>A0A0V7ZZM1_9CYAN</name>
<comment type="caution">
    <text evidence="7">The sequence shown here is derived from an EMBL/GenBank/DDBJ whole genome shotgun (WGS) entry which is preliminary data.</text>
</comment>